<keyword evidence="4" id="KW-1185">Reference proteome</keyword>
<gene>
    <name evidence="3" type="ORF">J8273_2345</name>
</gene>
<dbReference type="EMBL" id="JAHDYR010000007">
    <property type="protein sequence ID" value="KAG9395996.1"/>
    <property type="molecule type" value="Genomic_DNA"/>
</dbReference>
<protein>
    <submittedName>
        <fullName evidence="3">Chromosome partition protein Smc</fullName>
    </submittedName>
</protein>
<dbReference type="Proteomes" id="UP000717585">
    <property type="component" value="Unassembled WGS sequence"/>
</dbReference>
<reference evidence="3" key="1">
    <citation type="submission" date="2021-05" db="EMBL/GenBank/DDBJ databases">
        <title>A free-living protist that lacks canonical eukaryotic 1 DNA replication and segregation systems.</title>
        <authorList>
            <person name="Salas-Leiva D.E."/>
            <person name="Tromer E.C."/>
            <person name="Curtis B.A."/>
            <person name="Jerlstrom-Hultqvist J."/>
            <person name="Kolisko M."/>
            <person name="Yi Z."/>
            <person name="Salas-Leiva J.S."/>
            <person name="Gallot-Lavallee L."/>
            <person name="Kops G.J.P.L."/>
            <person name="Archibald J.M."/>
            <person name="Simpson A.G.B."/>
            <person name="Roger A.J."/>
        </authorList>
    </citation>
    <scope>NUCLEOTIDE SEQUENCE</scope>
    <source>
        <strain evidence="3">BICM</strain>
    </source>
</reference>
<keyword evidence="1" id="KW-0175">Coiled coil</keyword>
<feature type="region of interest" description="Disordered" evidence="2">
    <location>
        <begin position="198"/>
        <end position="224"/>
    </location>
</feature>
<evidence type="ECO:0000256" key="2">
    <source>
        <dbReference type="SAM" id="MobiDB-lite"/>
    </source>
</evidence>
<name>A0A8J6E3T7_9EUKA</name>
<feature type="compositionally biased region" description="Polar residues" evidence="2">
    <location>
        <begin position="154"/>
        <end position="179"/>
    </location>
</feature>
<feature type="coiled-coil region" evidence="1">
    <location>
        <begin position="39"/>
        <end position="77"/>
    </location>
</feature>
<proteinExistence type="predicted"/>
<dbReference type="AlphaFoldDB" id="A0A8J6E3T7"/>
<comment type="caution">
    <text evidence="3">The sequence shown here is derived from an EMBL/GenBank/DDBJ whole genome shotgun (WGS) entry which is preliminary data.</text>
</comment>
<evidence type="ECO:0000313" key="3">
    <source>
        <dbReference type="EMBL" id="KAG9395996.1"/>
    </source>
</evidence>
<accession>A0A8J6E3T7</accession>
<evidence type="ECO:0000256" key="1">
    <source>
        <dbReference type="SAM" id="Coils"/>
    </source>
</evidence>
<sequence>MRSSGSLRQLPPSDKTRISNLLREFFNQRAENELHRALVDEKTSLCDELQARVEQMELQVEEERERYQSELTALAKRLSAREEAHESQLRAQTAASQQQLASLRAEAAQKIALANEQNTGLQHAYETVCRQLESAAARLTDAEEANKRLVAQLHQQEGLSKSPSKKTVQIAPPSSNNDLTPEPSRARRIRNRQIVDIMTQQDREAESVSVSPRGPRSAAVPPRALHVRGYSRSSSGLHSHVDSLLGTPIAYEVVPDVGMDQTDAAVLRLLNG</sequence>
<organism evidence="3 4">
    <name type="scientific">Carpediemonas membranifera</name>
    <dbReference type="NCBI Taxonomy" id="201153"/>
    <lineage>
        <taxon>Eukaryota</taxon>
        <taxon>Metamonada</taxon>
        <taxon>Carpediemonas-like organisms</taxon>
        <taxon>Carpediemonas</taxon>
    </lineage>
</organism>
<feature type="region of interest" description="Disordered" evidence="2">
    <location>
        <begin position="154"/>
        <end position="186"/>
    </location>
</feature>
<evidence type="ECO:0000313" key="4">
    <source>
        <dbReference type="Proteomes" id="UP000717585"/>
    </source>
</evidence>